<dbReference type="EMBL" id="LXJU01000015">
    <property type="protein sequence ID" value="OGE50845.1"/>
    <property type="molecule type" value="Genomic_DNA"/>
</dbReference>
<protein>
    <recommendedName>
        <fullName evidence="4">TLC domain-containing protein</fullName>
    </recommendedName>
</protein>
<evidence type="ECO:0000313" key="2">
    <source>
        <dbReference type="EMBL" id="OGE50845.1"/>
    </source>
</evidence>
<evidence type="ECO:0000313" key="3">
    <source>
        <dbReference type="Proteomes" id="UP000177622"/>
    </source>
</evidence>
<proteinExistence type="predicted"/>
<feature type="transmembrane region" description="Helical" evidence="1">
    <location>
        <begin position="186"/>
        <end position="206"/>
    </location>
</feature>
<organism evidence="2 3">
    <name type="scientific">Penicillium arizonense</name>
    <dbReference type="NCBI Taxonomy" id="1835702"/>
    <lineage>
        <taxon>Eukaryota</taxon>
        <taxon>Fungi</taxon>
        <taxon>Dikarya</taxon>
        <taxon>Ascomycota</taxon>
        <taxon>Pezizomycotina</taxon>
        <taxon>Eurotiomycetes</taxon>
        <taxon>Eurotiomycetidae</taxon>
        <taxon>Eurotiales</taxon>
        <taxon>Aspergillaceae</taxon>
        <taxon>Penicillium</taxon>
    </lineage>
</organism>
<keyword evidence="1" id="KW-1133">Transmembrane helix</keyword>
<dbReference type="AlphaFoldDB" id="A0A1F5LCE3"/>
<dbReference type="GeneID" id="34578555"/>
<keyword evidence="1" id="KW-0472">Membrane</keyword>
<name>A0A1F5LCE3_PENAI</name>
<keyword evidence="3" id="KW-1185">Reference proteome</keyword>
<reference evidence="2 3" key="1">
    <citation type="journal article" date="2016" name="Sci. Rep.">
        <title>Penicillium arizonense, a new, genome sequenced fungal species, reveals a high chemical diversity in secreted metabolites.</title>
        <authorList>
            <person name="Grijseels S."/>
            <person name="Nielsen J.C."/>
            <person name="Randelovic M."/>
            <person name="Nielsen J."/>
            <person name="Nielsen K.F."/>
            <person name="Workman M."/>
            <person name="Frisvad J.C."/>
        </authorList>
    </citation>
    <scope>NUCLEOTIDE SEQUENCE [LARGE SCALE GENOMIC DNA]</scope>
    <source>
        <strain evidence="2 3">CBS 141311</strain>
    </source>
</reference>
<feature type="transmembrane region" description="Helical" evidence="1">
    <location>
        <begin position="227"/>
        <end position="251"/>
    </location>
</feature>
<dbReference type="RefSeq" id="XP_022486291.1">
    <property type="nucleotide sequence ID" value="XM_022633821.1"/>
</dbReference>
<keyword evidence="1" id="KW-0812">Transmembrane</keyword>
<feature type="transmembrane region" description="Helical" evidence="1">
    <location>
        <begin position="128"/>
        <end position="146"/>
    </location>
</feature>
<evidence type="ECO:0008006" key="4">
    <source>
        <dbReference type="Google" id="ProtNLM"/>
    </source>
</evidence>
<dbReference type="OrthoDB" id="4362914at2759"/>
<feature type="transmembrane region" description="Helical" evidence="1">
    <location>
        <begin position="89"/>
        <end position="108"/>
    </location>
</feature>
<evidence type="ECO:0000256" key="1">
    <source>
        <dbReference type="SAM" id="Phobius"/>
    </source>
</evidence>
<comment type="caution">
    <text evidence="2">The sequence shown here is derived from an EMBL/GenBank/DDBJ whole genome shotgun (WGS) entry which is preliminary data.</text>
</comment>
<feature type="transmembrane region" description="Helical" evidence="1">
    <location>
        <begin position="158"/>
        <end position="174"/>
    </location>
</feature>
<feature type="transmembrane region" description="Helical" evidence="1">
    <location>
        <begin position="38"/>
        <end position="58"/>
    </location>
</feature>
<sequence>MGSLYSAGCQDFLGLSPQDVASSPLYLDCVVLTRGSSYSALTTSCLVAFAGLLYRCILTPTFFRNRYKKSYSDLQPRQRRTFQMDHIDFILKTISLTFSVGPVYLVLMQGRRWSDPCFGTSKFKLGDSAFFATAVLSALFLFQLLCEERLKFVDTLHHYGGLLIIQGYAAWNVSLPVGKPLLFAEVRMMADICLLWLVLSDAYGLIKTASLILRRCFQPATTALVRLYMFAFCATMAMTILEAVVVFYAAYLSWDKLSTLSKVTIYVLQGLFTWSKYNNNLPFYAMYKQSRTKSCIARCYL</sequence>
<dbReference type="Proteomes" id="UP000177622">
    <property type="component" value="Unassembled WGS sequence"/>
</dbReference>
<accession>A0A1F5LCE3</accession>
<gene>
    <name evidence="2" type="ORF">PENARI_c015G07530</name>
</gene>